<feature type="signal peptide" evidence="1">
    <location>
        <begin position="1"/>
        <end position="23"/>
    </location>
</feature>
<keyword evidence="3" id="KW-1185">Reference proteome</keyword>
<dbReference type="AlphaFoldDB" id="A0A371B8D7"/>
<reference evidence="3" key="1">
    <citation type="submission" date="2018-08" db="EMBL/GenBank/DDBJ databases">
        <authorList>
            <person name="Kim S.-J."/>
            <person name="Jung G.-Y."/>
        </authorList>
    </citation>
    <scope>NUCLEOTIDE SEQUENCE [LARGE SCALE GENOMIC DNA]</scope>
    <source>
        <strain evidence="3">GY_H</strain>
    </source>
</reference>
<dbReference type="Pfam" id="PF09839">
    <property type="entry name" value="DUF2066"/>
    <property type="match status" value="1"/>
</dbReference>
<feature type="chain" id="PRO_5016843666" evidence="1">
    <location>
        <begin position="24"/>
        <end position="286"/>
    </location>
</feature>
<protein>
    <submittedName>
        <fullName evidence="2">DUF2066 domain-containing protein</fullName>
    </submittedName>
</protein>
<comment type="caution">
    <text evidence="2">The sequence shown here is derived from an EMBL/GenBank/DDBJ whole genome shotgun (WGS) entry which is preliminary data.</text>
</comment>
<dbReference type="InterPro" id="IPR018642">
    <property type="entry name" value="DUF2066"/>
</dbReference>
<dbReference type="Proteomes" id="UP000263993">
    <property type="component" value="Unassembled WGS sequence"/>
</dbReference>
<dbReference type="EMBL" id="QRGO01000001">
    <property type="protein sequence ID" value="RDV03787.1"/>
    <property type="molecule type" value="Genomic_DNA"/>
</dbReference>
<organism evidence="2 3">
    <name type="scientific">Undibacter mobilis</name>
    <dbReference type="NCBI Taxonomy" id="2292256"/>
    <lineage>
        <taxon>Bacteria</taxon>
        <taxon>Pseudomonadati</taxon>
        <taxon>Pseudomonadota</taxon>
        <taxon>Alphaproteobacteria</taxon>
        <taxon>Hyphomicrobiales</taxon>
        <taxon>Nitrobacteraceae</taxon>
        <taxon>Undibacter</taxon>
    </lineage>
</organism>
<dbReference type="RefSeq" id="WP_115515812.1">
    <property type="nucleotide sequence ID" value="NZ_QRGO01000001.1"/>
</dbReference>
<proteinExistence type="predicted"/>
<evidence type="ECO:0000256" key="1">
    <source>
        <dbReference type="SAM" id="SignalP"/>
    </source>
</evidence>
<keyword evidence="1" id="KW-0732">Signal</keyword>
<accession>A0A371B8D7</accession>
<dbReference type="OrthoDB" id="7266613at2"/>
<sequence length="286" mass="31045">MNKPLFFVVLTLAIEAAIATAFAAETKPPPPIPLEDIYTTQAVVTGKDERNRPLGFQLCFEDVLVKASGDATILGADEVAAMAAKAGNYIDSFSYFDRLSGRAIHDEQGSYDRPHFLTCHFNPAKIDNVLASLGRKTWKGKRPALTMIVTVNGRKRDGVLAADGDFDPDMRESLDNAARRYGMKVVLPASEPLRAAGLSPKTPTNTIRAKAERLTPLAGGEVSLIGDLTWSDKATGWIATWHIDAQDRAFTWSARGINYDEAFRVAIRGAMRALSGNGAPVSELPR</sequence>
<gene>
    <name evidence="2" type="ORF">DXH78_03810</name>
</gene>
<evidence type="ECO:0000313" key="3">
    <source>
        <dbReference type="Proteomes" id="UP000263993"/>
    </source>
</evidence>
<evidence type="ECO:0000313" key="2">
    <source>
        <dbReference type="EMBL" id="RDV03787.1"/>
    </source>
</evidence>
<name>A0A371B8D7_9BRAD</name>